<feature type="domain" description="Histidine kinase" evidence="7">
    <location>
        <begin position="440"/>
        <end position="635"/>
    </location>
</feature>
<dbReference type="GO" id="GO:0000155">
    <property type="term" value="F:phosphorelay sensor kinase activity"/>
    <property type="evidence" value="ECO:0007669"/>
    <property type="project" value="InterPro"/>
</dbReference>
<feature type="transmembrane region" description="Helical" evidence="6">
    <location>
        <begin position="162"/>
        <end position="182"/>
    </location>
</feature>
<keyword evidence="5 8" id="KW-0418">Kinase</keyword>
<dbReference type="EMBL" id="SACS01000001">
    <property type="protein sequence ID" value="RVU42091.1"/>
    <property type="molecule type" value="Genomic_DNA"/>
</dbReference>
<dbReference type="AlphaFoldDB" id="A0A437R5V6"/>
<accession>A0A437R5V6</accession>
<keyword evidence="3" id="KW-0597">Phosphoprotein</keyword>
<dbReference type="SUPFAM" id="SSF47384">
    <property type="entry name" value="Homodimeric domain of signal transducing histidine kinase"/>
    <property type="match status" value="1"/>
</dbReference>
<dbReference type="GO" id="GO:0007234">
    <property type="term" value="P:osmosensory signaling via phosphorelay pathway"/>
    <property type="evidence" value="ECO:0007669"/>
    <property type="project" value="TreeGrafter"/>
</dbReference>
<dbReference type="Pfam" id="PF00512">
    <property type="entry name" value="HisKA"/>
    <property type="match status" value="1"/>
</dbReference>
<reference evidence="8 9" key="1">
    <citation type="submission" date="2019-01" db="EMBL/GenBank/DDBJ databases">
        <authorList>
            <person name="Chen W.-M."/>
        </authorList>
    </citation>
    <scope>NUCLEOTIDE SEQUENCE [LARGE SCALE GENOMIC DNA]</scope>
    <source>
        <strain evidence="8 9">KYPC3</strain>
    </source>
</reference>
<dbReference type="PANTHER" id="PTHR42878">
    <property type="entry name" value="TWO-COMPONENT HISTIDINE KINASE"/>
    <property type="match status" value="1"/>
</dbReference>
<protein>
    <recommendedName>
        <fullName evidence="2">histidine kinase</fullName>
        <ecNumber evidence="2">2.7.13.3</ecNumber>
    </recommendedName>
</protein>
<dbReference type="InterPro" id="IPR036097">
    <property type="entry name" value="HisK_dim/P_sf"/>
</dbReference>
<dbReference type="InterPro" id="IPR036890">
    <property type="entry name" value="HATPase_C_sf"/>
</dbReference>
<evidence type="ECO:0000256" key="1">
    <source>
        <dbReference type="ARBA" id="ARBA00000085"/>
    </source>
</evidence>
<dbReference type="CDD" id="cd00082">
    <property type="entry name" value="HisKA"/>
    <property type="match status" value="1"/>
</dbReference>
<dbReference type="InterPro" id="IPR004358">
    <property type="entry name" value="Sig_transdc_His_kin-like_C"/>
</dbReference>
<dbReference type="PRINTS" id="PR00344">
    <property type="entry name" value="BCTRLSENSOR"/>
</dbReference>
<feature type="transmembrane region" description="Helical" evidence="6">
    <location>
        <begin position="128"/>
        <end position="150"/>
    </location>
</feature>
<dbReference type="PROSITE" id="PS50109">
    <property type="entry name" value="HIS_KIN"/>
    <property type="match status" value="1"/>
</dbReference>
<dbReference type="SUPFAM" id="SSF55874">
    <property type="entry name" value="ATPase domain of HSP90 chaperone/DNA topoisomerase II/histidine kinase"/>
    <property type="match status" value="1"/>
</dbReference>
<evidence type="ECO:0000259" key="7">
    <source>
        <dbReference type="PROSITE" id="PS50109"/>
    </source>
</evidence>
<proteinExistence type="predicted"/>
<dbReference type="Gene3D" id="3.30.565.10">
    <property type="entry name" value="Histidine kinase-like ATPase, C-terminal domain"/>
    <property type="match status" value="1"/>
</dbReference>
<keyword evidence="9" id="KW-1185">Reference proteome</keyword>
<dbReference type="InterPro" id="IPR050351">
    <property type="entry name" value="BphY/WalK/GraS-like"/>
</dbReference>
<evidence type="ECO:0000256" key="4">
    <source>
        <dbReference type="ARBA" id="ARBA00022679"/>
    </source>
</evidence>
<organism evidence="8 9">
    <name type="scientific">Rheinheimera riviphila</name>
    <dbReference type="NCBI Taxonomy" id="1834037"/>
    <lineage>
        <taxon>Bacteria</taxon>
        <taxon>Pseudomonadati</taxon>
        <taxon>Pseudomonadota</taxon>
        <taxon>Gammaproteobacteria</taxon>
        <taxon>Chromatiales</taxon>
        <taxon>Chromatiaceae</taxon>
        <taxon>Rheinheimera</taxon>
    </lineage>
</organism>
<dbReference type="InterPro" id="IPR003661">
    <property type="entry name" value="HisK_dim/P_dom"/>
</dbReference>
<dbReference type="GO" id="GO:0000156">
    <property type="term" value="F:phosphorelay response regulator activity"/>
    <property type="evidence" value="ECO:0007669"/>
    <property type="project" value="TreeGrafter"/>
</dbReference>
<dbReference type="InterPro" id="IPR003594">
    <property type="entry name" value="HATPase_dom"/>
</dbReference>
<feature type="transmembrane region" description="Helical" evidence="6">
    <location>
        <begin position="90"/>
        <end position="108"/>
    </location>
</feature>
<evidence type="ECO:0000313" key="8">
    <source>
        <dbReference type="EMBL" id="RVU42091.1"/>
    </source>
</evidence>
<feature type="transmembrane region" description="Helical" evidence="6">
    <location>
        <begin position="188"/>
        <end position="210"/>
    </location>
</feature>
<dbReference type="SMART" id="SM00387">
    <property type="entry name" value="HATPase_c"/>
    <property type="match status" value="1"/>
</dbReference>
<feature type="transmembrane region" description="Helical" evidence="6">
    <location>
        <begin position="57"/>
        <end position="78"/>
    </location>
</feature>
<name>A0A437R5V6_9GAMM</name>
<evidence type="ECO:0000313" key="9">
    <source>
        <dbReference type="Proteomes" id="UP000283077"/>
    </source>
</evidence>
<evidence type="ECO:0000256" key="6">
    <source>
        <dbReference type="SAM" id="Phobius"/>
    </source>
</evidence>
<dbReference type="GO" id="GO:0030295">
    <property type="term" value="F:protein kinase activator activity"/>
    <property type="evidence" value="ECO:0007669"/>
    <property type="project" value="TreeGrafter"/>
</dbReference>
<sequence length="648" mass="71525">MAVTGFCALWTAIWLWWHARFQPVLSPLAGFCLMLTLWSAGHLALLVDFRVLGKALVLSNPLMPAFYLHFALQFVVTTQSKNWLLQLKKLSPMLFFGALIVTLISWSNPSASLTSVGQLPQFFVFERWGWLNLACTVLLGIVAHLVLWQGFLQHHGNKRRSIAAIAMTAGLGLLLATSFVFPSFSLNWFPYPMLLLPGYVVLLVYSVVRYQMLAVNAFASRALLVLAMGLLLLLLMGLISVVFGQLGMPALTAVPGWQLWLYSSLLLLLAAASYRPVSRLAERLIYPGVQLSEQMVSHWLSDLQQAQDWQQLAHTASQLISKPLKQPLLVEIHSDGVLLATSAVLATQTATGPTADAITTAANDRAPQFVFCCREQQQQWQFSLQGQADLPPGLRLLTEVFGSLLVSSCTNLHRALALASAEKQRLSQQHLVELGALAAAMAHELRNPLNIISMASAGVDAELRGHIQSQLKRADRLIADMLVYAGRLHLQLQAIDLHTLLQSLSSQFDWQQVKIELQVPAGLQLNADPHRLQQVFINLLDNALAFVRNQPDGAVLISAELTGSEVVIRLHNNGPALDDALTQTLFRPFVSKRAGGSGLGLAIVQRIIDAHQGQIRHRTDLGWPVSFEIRLPQLTDATNNTRLQETQQ</sequence>
<evidence type="ECO:0000256" key="5">
    <source>
        <dbReference type="ARBA" id="ARBA00022777"/>
    </source>
</evidence>
<evidence type="ECO:0000256" key="3">
    <source>
        <dbReference type="ARBA" id="ARBA00022553"/>
    </source>
</evidence>
<dbReference type="Proteomes" id="UP000283077">
    <property type="component" value="Unassembled WGS sequence"/>
</dbReference>
<gene>
    <name evidence="8" type="ORF">EOE67_01925</name>
</gene>
<dbReference type="EC" id="2.7.13.3" evidence="2"/>
<dbReference type="InterPro" id="IPR005467">
    <property type="entry name" value="His_kinase_dom"/>
</dbReference>
<dbReference type="OrthoDB" id="9815750at2"/>
<evidence type="ECO:0000256" key="2">
    <source>
        <dbReference type="ARBA" id="ARBA00012438"/>
    </source>
</evidence>
<dbReference type="PANTHER" id="PTHR42878:SF15">
    <property type="entry name" value="BACTERIOPHYTOCHROME"/>
    <property type="match status" value="1"/>
</dbReference>
<feature type="transmembrane region" description="Helical" evidence="6">
    <location>
        <begin position="222"/>
        <end position="247"/>
    </location>
</feature>
<keyword evidence="4" id="KW-0808">Transferase</keyword>
<comment type="catalytic activity">
    <reaction evidence="1">
        <text>ATP + protein L-histidine = ADP + protein N-phospho-L-histidine.</text>
        <dbReference type="EC" id="2.7.13.3"/>
    </reaction>
</comment>
<dbReference type="Pfam" id="PF02518">
    <property type="entry name" value="HATPase_c"/>
    <property type="match status" value="1"/>
</dbReference>
<feature type="transmembrane region" description="Helical" evidence="6">
    <location>
        <begin position="24"/>
        <end position="45"/>
    </location>
</feature>
<keyword evidence="6" id="KW-1133">Transmembrane helix</keyword>
<keyword evidence="6" id="KW-0472">Membrane</keyword>
<keyword evidence="6" id="KW-0812">Transmembrane</keyword>
<dbReference type="Gene3D" id="1.10.287.130">
    <property type="match status" value="1"/>
</dbReference>
<comment type="caution">
    <text evidence="8">The sequence shown here is derived from an EMBL/GenBank/DDBJ whole genome shotgun (WGS) entry which is preliminary data.</text>
</comment>
<dbReference type="SMART" id="SM00388">
    <property type="entry name" value="HisKA"/>
    <property type="match status" value="1"/>
</dbReference>